<gene>
    <name evidence="2" type="ORF">SLS59_000555</name>
</gene>
<accession>A0ABR3S386</accession>
<feature type="compositionally biased region" description="Low complexity" evidence="1">
    <location>
        <begin position="184"/>
        <end position="193"/>
    </location>
</feature>
<sequence>MPSRKENPHPEHASNTPEAAAHLPVINAYGSSFAGLRQNRRSMPSAAPVPLAAVAGQQAANDDGRSPASLAAESESESAPAPAPDSLSILSRLVGTLRSLVVCPVSSLLGFVRGRLVSLLSGAAPSSPLLPVSTRPAPPSPSSPHPSPATLSSPRESVFSLPPSLGPTPSFSSAVAEPPSIEHSFAASSFLSEAESEPQSVDSLYKDPIPPRR</sequence>
<organism evidence="2 3">
    <name type="scientific">Nothophoma quercina</name>
    <dbReference type="NCBI Taxonomy" id="749835"/>
    <lineage>
        <taxon>Eukaryota</taxon>
        <taxon>Fungi</taxon>
        <taxon>Dikarya</taxon>
        <taxon>Ascomycota</taxon>
        <taxon>Pezizomycotina</taxon>
        <taxon>Dothideomycetes</taxon>
        <taxon>Pleosporomycetidae</taxon>
        <taxon>Pleosporales</taxon>
        <taxon>Pleosporineae</taxon>
        <taxon>Didymellaceae</taxon>
        <taxon>Nothophoma</taxon>
    </lineage>
</organism>
<feature type="region of interest" description="Disordered" evidence="1">
    <location>
        <begin position="1"/>
        <end position="21"/>
    </location>
</feature>
<feature type="compositionally biased region" description="Pro residues" evidence="1">
    <location>
        <begin position="136"/>
        <end position="147"/>
    </location>
</feature>
<evidence type="ECO:0000256" key="1">
    <source>
        <dbReference type="SAM" id="MobiDB-lite"/>
    </source>
</evidence>
<reference evidence="2 3" key="1">
    <citation type="submission" date="2024-02" db="EMBL/GenBank/DDBJ databases">
        <title>De novo assembly and annotation of 12 fungi associated with fruit tree decline syndrome in Ontario, Canada.</title>
        <authorList>
            <person name="Sulman M."/>
            <person name="Ellouze W."/>
            <person name="Ilyukhin E."/>
        </authorList>
    </citation>
    <scope>NUCLEOTIDE SEQUENCE [LARGE SCALE GENOMIC DNA]</scope>
    <source>
        <strain evidence="2 3">M97-236</strain>
    </source>
</reference>
<name>A0ABR3S386_9PLEO</name>
<proteinExistence type="predicted"/>
<protein>
    <submittedName>
        <fullName evidence="2">Uncharacterized protein</fullName>
    </submittedName>
</protein>
<feature type="compositionally biased region" description="Basic and acidic residues" evidence="1">
    <location>
        <begin position="1"/>
        <end position="12"/>
    </location>
</feature>
<evidence type="ECO:0000313" key="3">
    <source>
        <dbReference type="Proteomes" id="UP001521222"/>
    </source>
</evidence>
<feature type="region of interest" description="Disordered" evidence="1">
    <location>
        <begin position="127"/>
        <end position="213"/>
    </location>
</feature>
<dbReference type="EMBL" id="JAKIXB020000002">
    <property type="protein sequence ID" value="KAL1610918.1"/>
    <property type="molecule type" value="Genomic_DNA"/>
</dbReference>
<comment type="caution">
    <text evidence="2">The sequence shown here is derived from an EMBL/GenBank/DDBJ whole genome shotgun (WGS) entry which is preliminary data.</text>
</comment>
<dbReference type="Proteomes" id="UP001521222">
    <property type="component" value="Unassembled WGS sequence"/>
</dbReference>
<feature type="compositionally biased region" description="Low complexity" evidence="1">
    <location>
        <begin position="46"/>
        <end position="85"/>
    </location>
</feature>
<evidence type="ECO:0000313" key="2">
    <source>
        <dbReference type="EMBL" id="KAL1610918.1"/>
    </source>
</evidence>
<feature type="region of interest" description="Disordered" evidence="1">
    <location>
        <begin position="40"/>
        <end position="85"/>
    </location>
</feature>
<keyword evidence="3" id="KW-1185">Reference proteome</keyword>